<protein>
    <recommendedName>
        <fullName evidence="8">LamG-like jellyroll fold domain-containing protein</fullName>
    </recommendedName>
</protein>
<evidence type="ECO:0000256" key="2">
    <source>
        <dbReference type="ARBA" id="ARBA00022723"/>
    </source>
</evidence>
<keyword evidence="4" id="KW-1015">Disulfide bond</keyword>
<proteinExistence type="predicted"/>
<name>A0A1Q2ME20_9BACT</name>
<keyword evidence="2" id="KW-0479">Metal-binding</keyword>
<dbReference type="PANTHER" id="PTHR19277:SF125">
    <property type="entry name" value="B6"/>
    <property type="match status" value="1"/>
</dbReference>
<reference evidence="7" key="1">
    <citation type="submission" date="2017-02" db="EMBL/GenBank/DDBJ databases">
        <title>Comparative genomics and description of representatives of a novel lineage of planctomycetes thriving in anoxic sediments.</title>
        <authorList>
            <person name="Spring S."/>
            <person name="Bunk B."/>
            <person name="Sproer C."/>
        </authorList>
    </citation>
    <scope>NUCLEOTIDE SEQUENCE [LARGE SCALE GENOMIC DNA]</scope>
    <source>
        <strain evidence="7">SM-Chi-D1</strain>
    </source>
</reference>
<sequence length="1025" mass="110688" precursor="true">MKRLIFCLSLSLLLLTNAAFPFDAGQNLEVYYPFDQTQGTSVTDTVGPCSGTVTSLDGQALGTFWGAGKFSGGINLDGMTGVLLSNAHILGNFQNKTLSMWFCPDASTAGSDQNYFLWSNRNSGADEFKIYVLYRNNSIQFVAALDGGGSQTRIVPIDPPDGSTWHHVAVVMKDGAVSGTTDFDYYLDGSLVETTTGGVQHTDGSVNGPSIGANAVDAAPLNPPTNHQAFVGKIDEFRIYSAALIDTDIAGLYAHIPESSGPGEFNPELDMDIYYPFDQDSGEYAYDSMMTQDAQVRYLDGGSSSPWGANGVDGLFDFCAELDGTNAFLIPNASVLGNFQNKTISMWVCPSTDVFNVDRNYFIWSNRNSGADVFKIYLYYKASQLRCATETGEVRVDIPTPDGQTWHHIAVVIENTADDLCSMSLYIDGNLGGSTAGNARHTDGSINGPSIGATAADASIPVESYQGFLGKIDDFRIYGRPLQPVEVAALKDYIPQEAVIDITSSLDLYWKCDETSGIILSDSAGNDINNGVIVNAPSGDQSWWTGAYNGGIWLDGASCLILDDVNDTYSFGSDSTNNKTVSMWIRPDAIPSGDRFLFSVRPGGGMMYKVYIIVKSNGSVGLVYDYWREHIQEELPDGTIVDDYVMHPTSFFSAADAIAPDQWTHVAMTINQTSDNFRTFSLYLDGEMIHSAPGAEVETGNVFYGLTIGGHAGDVAVAHASFSGTLDEVRIYDRPMSAPEIQALYSYGPVLAGDVNGDAACGPADVSQMAGMWLNSSLSVAGTESLIEDGNFESYADQTALEGKWFEFPLALADFATESTVTLLTNPADAYTGSNALRWNYRDMDSNTGLSAFTEIVYILDNPIDLTSSDLVTAMINRHEGNSLEKALYIKFLSGTGTAQEFAADASNRIKGQMLIKRPNGSSAEPVGWDQWVIDLHDLQYRFGDAYSDLNDIGALLFGVWTPADDDNGDGVGVIDIDDIKIVSLPECTGDNPEDINGDCQIDLVDMSLFSADWLVSNTMPGITQ</sequence>
<evidence type="ECO:0000313" key="6">
    <source>
        <dbReference type="EMBL" id="AQQ70951.1"/>
    </source>
</evidence>
<dbReference type="RefSeq" id="WP_186804898.1">
    <property type="nucleotide sequence ID" value="NZ_CP019646.1"/>
</dbReference>
<dbReference type="Proteomes" id="UP000188181">
    <property type="component" value="Chromosome"/>
</dbReference>
<dbReference type="EMBL" id="CP019646">
    <property type="protein sequence ID" value="AQQ70951.1"/>
    <property type="molecule type" value="Genomic_DNA"/>
</dbReference>
<keyword evidence="7" id="KW-1185">Reference proteome</keyword>
<dbReference type="AlphaFoldDB" id="A0A1Q2ME20"/>
<accession>A0A1Q2ME20</accession>
<evidence type="ECO:0000256" key="4">
    <source>
        <dbReference type="ARBA" id="ARBA00023157"/>
    </source>
</evidence>
<dbReference type="PANTHER" id="PTHR19277">
    <property type="entry name" value="PENTRAXIN"/>
    <property type="match status" value="1"/>
</dbReference>
<evidence type="ECO:0000256" key="5">
    <source>
        <dbReference type="SAM" id="SignalP"/>
    </source>
</evidence>
<keyword evidence="5" id="KW-0732">Signal</keyword>
<dbReference type="SUPFAM" id="SSF49899">
    <property type="entry name" value="Concanavalin A-like lectins/glucanases"/>
    <property type="match status" value="3"/>
</dbReference>
<evidence type="ECO:0000313" key="7">
    <source>
        <dbReference type="Proteomes" id="UP000188181"/>
    </source>
</evidence>
<evidence type="ECO:0008006" key="8">
    <source>
        <dbReference type="Google" id="ProtNLM"/>
    </source>
</evidence>
<evidence type="ECO:0000256" key="1">
    <source>
        <dbReference type="ARBA" id="ARBA00001913"/>
    </source>
</evidence>
<feature type="chain" id="PRO_5012162252" description="LamG-like jellyroll fold domain-containing protein" evidence="5">
    <location>
        <begin position="22"/>
        <end position="1025"/>
    </location>
</feature>
<dbReference type="KEGG" id="pbas:SMSP2_01315"/>
<dbReference type="Gene3D" id="2.60.120.200">
    <property type="match status" value="3"/>
</dbReference>
<keyword evidence="3" id="KW-0106">Calcium</keyword>
<gene>
    <name evidence="6" type="ORF">SMSP2_01315</name>
</gene>
<dbReference type="InterPro" id="IPR051360">
    <property type="entry name" value="Neuronal_Pentraxin_Related"/>
</dbReference>
<evidence type="ECO:0000256" key="3">
    <source>
        <dbReference type="ARBA" id="ARBA00022837"/>
    </source>
</evidence>
<dbReference type="InterPro" id="IPR013320">
    <property type="entry name" value="ConA-like_dom_sf"/>
</dbReference>
<comment type="cofactor">
    <cofactor evidence="1">
        <name>Ca(2+)</name>
        <dbReference type="ChEBI" id="CHEBI:29108"/>
    </cofactor>
</comment>
<organism evidence="6 7">
    <name type="scientific">Limihaloglobus sulfuriphilus</name>
    <dbReference type="NCBI Taxonomy" id="1851148"/>
    <lineage>
        <taxon>Bacteria</taxon>
        <taxon>Pseudomonadati</taxon>
        <taxon>Planctomycetota</taxon>
        <taxon>Phycisphaerae</taxon>
        <taxon>Sedimentisphaerales</taxon>
        <taxon>Sedimentisphaeraceae</taxon>
        <taxon>Limihaloglobus</taxon>
    </lineage>
</organism>
<dbReference type="STRING" id="1851148.SMSP2_01315"/>
<dbReference type="Pfam" id="PF13385">
    <property type="entry name" value="Laminin_G_3"/>
    <property type="match status" value="3"/>
</dbReference>
<feature type="signal peptide" evidence="5">
    <location>
        <begin position="1"/>
        <end position="21"/>
    </location>
</feature>
<dbReference type="GO" id="GO:0046872">
    <property type="term" value="F:metal ion binding"/>
    <property type="evidence" value="ECO:0007669"/>
    <property type="project" value="UniProtKB-KW"/>
</dbReference>